<evidence type="ECO:0000313" key="5">
    <source>
        <dbReference type="EMBL" id="MVO87176.1"/>
    </source>
</evidence>
<dbReference type="Pfam" id="PF01408">
    <property type="entry name" value="GFO_IDH_MocA"/>
    <property type="match status" value="1"/>
</dbReference>
<dbReference type="PANTHER" id="PTHR43818">
    <property type="entry name" value="BCDNA.GH03377"/>
    <property type="match status" value="1"/>
</dbReference>
<evidence type="ECO:0000256" key="1">
    <source>
        <dbReference type="ARBA" id="ARBA00023002"/>
    </source>
</evidence>
<reference evidence="5 6" key="1">
    <citation type="submission" date="2019-11" db="EMBL/GenBank/DDBJ databases">
        <title>Streptomyces typhae sp. nov., a novel endophytic actinomycete isolated from the root of cattail pollen (Typha angustifolia L.).</title>
        <authorList>
            <person name="Peng C."/>
        </authorList>
    </citation>
    <scope>NUCLEOTIDE SEQUENCE [LARGE SCALE GENOMIC DNA]</scope>
    <source>
        <strain evidence="6">p1417</strain>
    </source>
</reference>
<name>A0A6L6X0A6_9ACTN</name>
<feature type="compositionally biased region" description="Acidic residues" evidence="2">
    <location>
        <begin position="337"/>
        <end position="346"/>
    </location>
</feature>
<feature type="domain" description="Gfo/Idh/MocA-like oxidoreductase N-terminal" evidence="3">
    <location>
        <begin position="1"/>
        <end position="94"/>
    </location>
</feature>
<feature type="region of interest" description="Disordered" evidence="2">
    <location>
        <begin position="312"/>
        <end position="377"/>
    </location>
</feature>
<keyword evidence="6" id="KW-1185">Reference proteome</keyword>
<comment type="caution">
    <text evidence="5">The sequence shown here is derived from an EMBL/GenBank/DDBJ whole genome shotgun (WGS) entry which is preliminary data.</text>
</comment>
<evidence type="ECO:0000259" key="3">
    <source>
        <dbReference type="Pfam" id="PF01408"/>
    </source>
</evidence>
<keyword evidence="1" id="KW-0560">Oxidoreductase</keyword>
<dbReference type="InterPro" id="IPR050463">
    <property type="entry name" value="Gfo/Idh/MocA_oxidrdct_glycsds"/>
</dbReference>
<dbReference type="Pfam" id="PF22725">
    <property type="entry name" value="GFO_IDH_MocA_C3"/>
    <property type="match status" value="1"/>
</dbReference>
<dbReference type="SUPFAM" id="SSF55347">
    <property type="entry name" value="Glyceraldehyde-3-phosphate dehydrogenase-like, C-terminal domain"/>
    <property type="match status" value="1"/>
</dbReference>
<sequence length="377" mass="40015">MRWAVAGYGDVVERRVLPALWALGQEPVRVWGRDGRRAARVAARHEVPYGTDDEESLTRGVDAVYVATPVVRHVPLVRRVLAEGLPVLVEKPLAGGLLTEAVPETDGGPCAGVAYYRRLAPAVRRLRRELAGGAPDHVEVRFRCAFDPGPAHPMRWRTDPALSGGGVLADAASHRIDLLHLLFGRADEVRARLGRRFPAGAERSADVELRWASGLRARVLAEWSDAPPVDVFEVSGGGRVCTLARLDSGHLRCGATVRGAREEAEWLLPPALNPHQPLVADFLEAVADGRPPVCPLSQGRLVDEVLVAAERSSAADGAPVRLPPADRGATPGPNPDDALDGTDDALDGTGDGTPPLTPRRPPTTPAAIAGPARPTGA</sequence>
<accession>A0A6L6X0A6</accession>
<dbReference type="GO" id="GO:0016491">
    <property type="term" value="F:oxidoreductase activity"/>
    <property type="evidence" value="ECO:0007669"/>
    <property type="project" value="UniProtKB-KW"/>
</dbReference>
<dbReference type="Gene3D" id="3.30.360.10">
    <property type="entry name" value="Dihydrodipicolinate Reductase, domain 2"/>
    <property type="match status" value="1"/>
</dbReference>
<dbReference type="EMBL" id="WPNZ01000011">
    <property type="protein sequence ID" value="MVO87176.1"/>
    <property type="molecule type" value="Genomic_DNA"/>
</dbReference>
<dbReference type="InterPro" id="IPR036291">
    <property type="entry name" value="NAD(P)-bd_dom_sf"/>
</dbReference>
<evidence type="ECO:0000259" key="4">
    <source>
        <dbReference type="Pfam" id="PF22725"/>
    </source>
</evidence>
<evidence type="ECO:0000313" key="6">
    <source>
        <dbReference type="Proteomes" id="UP000483802"/>
    </source>
</evidence>
<protein>
    <recommendedName>
        <fullName evidence="7">Gfo/Idh/MocA family oxidoreductase</fullName>
    </recommendedName>
</protein>
<gene>
    <name evidence="5" type="ORF">GPA10_20995</name>
</gene>
<evidence type="ECO:0008006" key="7">
    <source>
        <dbReference type="Google" id="ProtNLM"/>
    </source>
</evidence>
<feature type="domain" description="GFO/IDH/MocA-like oxidoreductase" evidence="4">
    <location>
        <begin position="123"/>
        <end position="236"/>
    </location>
</feature>
<dbReference type="InterPro" id="IPR000683">
    <property type="entry name" value="Gfo/Idh/MocA-like_OxRdtase_N"/>
</dbReference>
<dbReference type="PANTHER" id="PTHR43818:SF11">
    <property type="entry name" value="BCDNA.GH03377"/>
    <property type="match status" value="1"/>
</dbReference>
<organism evidence="5 6">
    <name type="scientific">Streptomyces typhae</name>
    <dbReference type="NCBI Taxonomy" id="2681492"/>
    <lineage>
        <taxon>Bacteria</taxon>
        <taxon>Bacillati</taxon>
        <taxon>Actinomycetota</taxon>
        <taxon>Actinomycetes</taxon>
        <taxon>Kitasatosporales</taxon>
        <taxon>Streptomycetaceae</taxon>
        <taxon>Streptomyces</taxon>
    </lineage>
</organism>
<feature type="compositionally biased region" description="Low complexity" evidence="2">
    <location>
        <begin position="365"/>
        <end position="377"/>
    </location>
</feature>
<dbReference type="GO" id="GO:0000166">
    <property type="term" value="F:nucleotide binding"/>
    <property type="evidence" value="ECO:0007669"/>
    <property type="project" value="InterPro"/>
</dbReference>
<dbReference type="AlphaFoldDB" id="A0A6L6X0A6"/>
<dbReference type="Gene3D" id="3.40.50.720">
    <property type="entry name" value="NAD(P)-binding Rossmann-like Domain"/>
    <property type="match status" value="1"/>
</dbReference>
<dbReference type="SUPFAM" id="SSF51735">
    <property type="entry name" value="NAD(P)-binding Rossmann-fold domains"/>
    <property type="match status" value="1"/>
</dbReference>
<feature type="compositionally biased region" description="Pro residues" evidence="2">
    <location>
        <begin position="355"/>
        <end position="364"/>
    </location>
</feature>
<proteinExistence type="predicted"/>
<dbReference type="RefSeq" id="WP_157166845.1">
    <property type="nucleotide sequence ID" value="NZ_WPNZ01000011.1"/>
</dbReference>
<evidence type="ECO:0000256" key="2">
    <source>
        <dbReference type="SAM" id="MobiDB-lite"/>
    </source>
</evidence>
<dbReference type="InterPro" id="IPR055170">
    <property type="entry name" value="GFO_IDH_MocA-like_dom"/>
</dbReference>
<dbReference type="Proteomes" id="UP000483802">
    <property type="component" value="Unassembled WGS sequence"/>
</dbReference>